<protein>
    <recommendedName>
        <fullName evidence="2">histidine kinase</fullName>
        <ecNumber evidence="2">2.7.13.3</ecNumber>
    </recommendedName>
</protein>
<evidence type="ECO:0000256" key="2">
    <source>
        <dbReference type="ARBA" id="ARBA00012438"/>
    </source>
</evidence>
<evidence type="ECO:0000256" key="4">
    <source>
        <dbReference type="ARBA" id="ARBA00022679"/>
    </source>
</evidence>
<dbReference type="InterPro" id="IPR050482">
    <property type="entry name" value="Sensor_HK_TwoCompSys"/>
</dbReference>
<dbReference type="AlphaFoldDB" id="A0A1Q2HTD7"/>
<dbReference type="Pfam" id="PF07730">
    <property type="entry name" value="HisKA_3"/>
    <property type="match status" value="1"/>
</dbReference>
<dbReference type="KEGG" id="cgv:CGLAU_00445"/>
<dbReference type="Gene3D" id="3.30.565.10">
    <property type="entry name" value="Histidine kinase-like ATPase, C-terminal domain"/>
    <property type="match status" value="1"/>
</dbReference>
<evidence type="ECO:0000256" key="5">
    <source>
        <dbReference type="ARBA" id="ARBA00022741"/>
    </source>
</evidence>
<keyword evidence="5" id="KW-0547">Nucleotide-binding</keyword>
<keyword evidence="4 11" id="KW-0808">Transferase</keyword>
<accession>A0A1Q2HTD7</accession>
<comment type="catalytic activity">
    <reaction evidence="1">
        <text>ATP + protein L-histidine = ADP + protein N-phospho-L-histidine.</text>
        <dbReference type="EC" id="2.7.13.3"/>
    </reaction>
</comment>
<keyword evidence="6 11" id="KW-0418">Kinase</keyword>
<dbReference type="GO" id="GO:0000155">
    <property type="term" value="F:phosphorelay sensor kinase activity"/>
    <property type="evidence" value="ECO:0007669"/>
    <property type="project" value="InterPro"/>
</dbReference>
<name>A0A1Q2HTD7_9CORY</name>
<evidence type="ECO:0000259" key="10">
    <source>
        <dbReference type="Pfam" id="PF07730"/>
    </source>
</evidence>
<dbReference type="GO" id="GO:0046983">
    <property type="term" value="F:protein dimerization activity"/>
    <property type="evidence" value="ECO:0007669"/>
    <property type="project" value="InterPro"/>
</dbReference>
<sequence>MHMRWPRARRAPAGTGVETGVDHEAAAAAAIHQITASRRRIAEAYEVERLRIERDLHDGAQQYFVAAAMKVGEAQLTASGVTAQLLDDAANNLRSGLEALRRTVRGIHPQELTDRGLVAAVESAAAHYGPHATVRAPHPLPQIDAPVLAAGYFFAAEALTNAAKYAPGAPVNVLITCDSTLNIAVADQGDGGAQFVPGRGLEGMRDRIAAFGGDVELRSPSGGPTTVTARIPLLLYRGESGIAP</sequence>
<dbReference type="Gene3D" id="1.20.5.1930">
    <property type="match status" value="1"/>
</dbReference>
<gene>
    <name evidence="11" type="primary">devS</name>
    <name evidence="11" type="ORF">CGLAU_00445</name>
</gene>
<dbReference type="SUPFAM" id="SSF55874">
    <property type="entry name" value="ATPase domain of HSP90 chaperone/DNA topoisomerase II/histidine kinase"/>
    <property type="match status" value="1"/>
</dbReference>
<organism evidence="11 12">
    <name type="scientific">Corynebacterium glaucum</name>
    <dbReference type="NCBI Taxonomy" id="187491"/>
    <lineage>
        <taxon>Bacteria</taxon>
        <taxon>Bacillati</taxon>
        <taxon>Actinomycetota</taxon>
        <taxon>Actinomycetes</taxon>
        <taxon>Mycobacteriales</taxon>
        <taxon>Corynebacteriaceae</taxon>
        <taxon>Corynebacterium</taxon>
    </lineage>
</organism>
<dbReference type="CDD" id="cd16917">
    <property type="entry name" value="HATPase_UhpB-NarQ-NarX-like"/>
    <property type="match status" value="1"/>
</dbReference>
<evidence type="ECO:0000256" key="3">
    <source>
        <dbReference type="ARBA" id="ARBA00022553"/>
    </source>
</evidence>
<proteinExistence type="predicted"/>
<evidence type="ECO:0000259" key="9">
    <source>
        <dbReference type="Pfam" id="PF02518"/>
    </source>
</evidence>
<dbReference type="GO" id="GO:0016020">
    <property type="term" value="C:membrane"/>
    <property type="evidence" value="ECO:0007669"/>
    <property type="project" value="InterPro"/>
</dbReference>
<evidence type="ECO:0000256" key="7">
    <source>
        <dbReference type="ARBA" id="ARBA00022840"/>
    </source>
</evidence>
<evidence type="ECO:0000256" key="1">
    <source>
        <dbReference type="ARBA" id="ARBA00000085"/>
    </source>
</evidence>
<evidence type="ECO:0000256" key="6">
    <source>
        <dbReference type="ARBA" id="ARBA00022777"/>
    </source>
</evidence>
<dbReference type="InterPro" id="IPR011712">
    <property type="entry name" value="Sig_transdc_His_kin_sub3_dim/P"/>
</dbReference>
<keyword evidence="7" id="KW-0067">ATP-binding</keyword>
<dbReference type="PANTHER" id="PTHR24421">
    <property type="entry name" value="NITRATE/NITRITE SENSOR PROTEIN NARX-RELATED"/>
    <property type="match status" value="1"/>
</dbReference>
<keyword evidence="3" id="KW-0597">Phosphoprotein</keyword>
<dbReference type="InterPro" id="IPR003594">
    <property type="entry name" value="HATPase_dom"/>
</dbReference>
<evidence type="ECO:0000313" key="11">
    <source>
        <dbReference type="EMBL" id="AQQ14092.1"/>
    </source>
</evidence>
<dbReference type="EC" id="2.7.13.3" evidence="2"/>
<dbReference type="Proteomes" id="UP000217209">
    <property type="component" value="Chromosome"/>
</dbReference>
<evidence type="ECO:0000313" key="12">
    <source>
        <dbReference type="Proteomes" id="UP000217209"/>
    </source>
</evidence>
<keyword evidence="12" id="KW-1185">Reference proteome</keyword>
<dbReference type="EMBL" id="CP019688">
    <property type="protein sequence ID" value="AQQ14092.1"/>
    <property type="molecule type" value="Genomic_DNA"/>
</dbReference>
<dbReference type="GO" id="GO:0005524">
    <property type="term" value="F:ATP binding"/>
    <property type="evidence" value="ECO:0007669"/>
    <property type="project" value="UniProtKB-KW"/>
</dbReference>
<evidence type="ECO:0000256" key="8">
    <source>
        <dbReference type="ARBA" id="ARBA00023012"/>
    </source>
</evidence>
<keyword evidence="8" id="KW-0902">Two-component regulatory system</keyword>
<dbReference type="PANTHER" id="PTHR24421:SF10">
    <property type="entry name" value="NITRATE_NITRITE SENSOR PROTEIN NARQ"/>
    <property type="match status" value="1"/>
</dbReference>
<feature type="domain" description="Signal transduction histidine kinase subgroup 3 dimerisation and phosphoacceptor" evidence="10">
    <location>
        <begin position="48"/>
        <end position="112"/>
    </location>
</feature>
<dbReference type="InterPro" id="IPR036890">
    <property type="entry name" value="HATPase_C_sf"/>
</dbReference>
<feature type="domain" description="Histidine kinase/HSP90-like ATPase" evidence="9">
    <location>
        <begin position="156"/>
        <end position="233"/>
    </location>
</feature>
<reference evidence="11 12" key="1">
    <citation type="submission" date="2016-12" db="EMBL/GenBank/DDBJ databases">
        <authorList>
            <person name="Song W.-J."/>
            <person name="Kurnit D.M."/>
        </authorList>
    </citation>
    <scope>NUCLEOTIDE SEQUENCE [LARGE SCALE GENOMIC DNA]</scope>
    <source>
        <strain evidence="11 12">DSM 30827</strain>
    </source>
</reference>
<dbReference type="Pfam" id="PF02518">
    <property type="entry name" value="HATPase_c"/>
    <property type="match status" value="1"/>
</dbReference>